<proteinExistence type="predicted"/>
<organism evidence="2 3">
    <name type="scientific">Hydrogenophaga laconesensis</name>
    <dbReference type="NCBI Taxonomy" id="1805971"/>
    <lineage>
        <taxon>Bacteria</taxon>
        <taxon>Pseudomonadati</taxon>
        <taxon>Pseudomonadota</taxon>
        <taxon>Betaproteobacteria</taxon>
        <taxon>Burkholderiales</taxon>
        <taxon>Comamonadaceae</taxon>
        <taxon>Hydrogenophaga</taxon>
    </lineage>
</organism>
<dbReference type="InterPro" id="IPR029058">
    <property type="entry name" value="AB_hydrolase_fold"/>
</dbReference>
<dbReference type="PANTHER" id="PTHR43433:SF5">
    <property type="entry name" value="AB HYDROLASE-1 DOMAIN-CONTAINING PROTEIN"/>
    <property type="match status" value="1"/>
</dbReference>
<dbReference type="NCBIfam" id="TIGR02427">
    <property type="entry name" value="protocat_pcaD"/>
    <property type="match status" value="1"/>
</dbReference>
<dbReference type="EMBL" id="JAVDWE010000002">
    <property type="protein sequence ID" value="MDR7093230.1"/>
    <property type="molecule type" value="Genomic_DNA"/>
</dbReference>
<dbReference type="InterPro" id="IPR050471">
    <property type="entry name" value="AB_hydrolase"/>
</dbReference>
<dbReference type="InterPro" id="IPR000073">
    <property type="entry name" value="AB_hydrolase_1"/>
</dbReference>
<sequence length="262" mass="28656">MATIETRGELFNVALDGPAGAPAIMLSNSVGTTLNMWDGQLQNLVERFRVVRYDVRGQHKASRATGEFTLEQLGRDAIALLDELDIRSAHWCGVSMGGVIGQWIAIHEPSRLRSLVLANTAPYLGPPQKWQDRIESVRKGGTASIAEASVLRWFTEPFRQSHPATVQAAKEQLIGTRDSCYIGCAAALRDLDLRAQVERIAAPTLIIGGTHDLATPIADSHFLHASIKGSRLIELNAAHLSNIEQCEAFNLALHEFLPEECT</sequence>
<protein>
    <submittedName>
        <fullName evidence="2">3-oxoadipate enol-lactonase</fullName>
        <ecNumber evidence="2">3.1.1.24</ecNumber>
    </submittedName>
</protein>
<comment type="caution">
    <text evidence="2">The sequence shown here is derived from an EMBL/GenBank/DDBJ whole genome shotgun (WGS) entry which is preliminary data.</text>
</comment>
<reference evidence="2 3" key="1">
    <citation type="submission" date="2023-07" db="EMBL/GenBank/DDBJ databases">
        <title>Sorghum-associated microbial communities from plants grown in Nebraska, USA.</title>
        <authorList>
            <person name="Schachtman D."/>
        </authorList>
    </citation>
    <scope>NUCLEOTIDE SEQUENCE [LARGE SCALE GENOMIC DNA]</scope>
    <source>
        <strain evidence="2 3">BE240</strain>
    </source>
</reference>
<dbReference type="PANTHER" id="PTHR43433">
    <property type="entry name" value="HYDROLASE, ALPHA/BETA FOLD FAMILY PROTEIN"/>
    <property type="match status" value="1"/>
</dbReference>
<dbReference type="GO" id="GO:0047570">
    <property type="term" value="F:3-oxoadipate enol-lactonase activity"/>
    <property type="evidence" value="ECO:0007669"/>
    <property type="project" value="UniProtKB-EC"/>
</dbReference>
<dbReference type="RefSeq" id="WP_204732889.1">
    <property type="nucleotide sequence ID" value="NZ_JAVDWE010000002.1"/>
</dbReference>
<keyword evidence="3" id="KW-1185">Reference proteome</keyword>
<name>A0ABU1V767_9BURK</name>
<keyword evidence="2" id="KW-0378">Hydrolase</keyword>
<evidence type="ECO:0000313" key="2">
    <source>
        <dbReference type="EMBL" id="MDR7093230.1"/>
    </source>
</evidence>
<dbReference type="EC" id="3.1.1.24" evidence="2"/>
<evidence type="ECO:0000313" key="3">
    <source>
        <dbReference type="Proteomes" id="UP001265550"/>
    </source>
</evidence>
<feature type="domain" description="AB hydrolase-1" evidence="1">
    <location>
        <begin position="24"/>
        <end position="244"/>
    </location>
</feature>
<dbReference type="Gene3D" id="3.40.50.1820">
    <property type="entry name" value="alpha/beta hydrolase"/>
    <property type="match status" value="1"/>
</dbReference>
<dbReference type="InterPro" id="IPR026968">
    <property type="entry name" value="PcaD/CatD"/>
</dbReference>
<gene>
    <name evidence="2" type="ORF">J2X09_000962</name>
</gene>
<evidence type="ECO:0000259" key="1">
    <source>
        <dbReference type="Pfam" id="PF00561"/>
    </source>
</evidence>
<dbReference type="Proteomes" id="UP001265550">
    <property type="component" value="Unassembled WGS sequence"/>
</dbReference>
<dbReference type="PRINTS" id="PR00111">
    <property type="entry name" value="ABHYDROLASE"/>
</dbReference>
<dbReference type="Pfam" id="PF00561">
    <property type="entry name" value="Abhydrolase_1"/>
    <property type="match status" value="1"/>
</dbReference>
<accession>A0ABU1V767</accession>
<dbReference type="SUPFAM" id="SSF53474">
    <property type="entry name" value="alpha/beta-Hydrolases"/>
    <property type="match status" value="1"/>
</dbReference>